<dbReference type="AlphaFoldDB" id="A0A2P5IC74"/>
<evidence type="ECO:0000259" key="2">
    <source>
        <dbReference type="Pfam" id="PF21762"/>
    </source>
</evidence>
<evidence type="ECO:0000313" key="4">
    <source>
        <dbReference type="Proteomes" id="UP000094444"/>
    </source>
</evidence>
<accession>A0A2P5IC74</accession>
<dbReference type="InterPro" id="IPR040151">
    <property type="entry name" value="Gfd2/YDR514C-like"/>
</dbReference>
<dbReference type="GO" id="GO:0005634">
    <property type="term" value="C:nucleus"/>
    <property type="evidence" value="ECO:0007669"/>
    <property type="project" value="TreeGrafter"/>
</dbReference>
<comment type="caution">
    <text evidence="3">The sequence shown here is derived from an EMBL/GenBank/DDBJ whole genome shotgun (WGS) entry which is preliminary data.</text>
</comment>
<dbReference type="SUPFAM" id="SSF53098">
    <property type="entry name" value="Ribonuclease H-like"/>
    <property type="match status" value="1"/>
</dbReference>
<dbReference type="Proteomes" id="UP000094444">
    <property type="component" value="Unassembled WGS sequence"/>
</dbReference>
<gene>
    <name evidence="3" type="ORF">DHEL01_v201522</name>
</gene>
<dbReference type="OrthoDB" id="5953249at2759"/>
<proteinExistence type="predicted"/>
<feature type="compositionally biased region" description="Pro residues" evidence="1">
    <location>
        <begin position="21"/>
        <end position="35"/>
    </location>
</feature>
<feature type="domain" description="Gfd2/YDR514C-like C-terminal" evidence="2">
    <location>
        <begin position="353"/>
        <end position="536"/>
    </location>
</feature>
<dbReference type="EMBL" id="MAVT02000071">
    <property type="protein sequence ID" value="POS80078.1"/>
    <property type="molecule type" value="Genomic_DNA"/>
</dbReference>
<feature type="compositionally biased region" description="Basic and acidic residues" evidence="1">
    <location>
        <begin position="1"/>
        <end position="13"/>
    </location>
</feature>
<feature type="compositionally biased region" description="Acidic residues" evidence="1">
    <location>
        <begin position="601"/>
        <end position="614"/>
    </location>
</feature>
<sequence length="614" mass="68780">MESKAVENLRRMFGDQNIWEPPAPSEPPAKGPEPQPAMQRVDRNGRQERQKPKVITNSYLSSEDEDSEMSTRNCSNKSLSLKSGKRDKNGYFSSSEPAVFSEAEQDEIALQDLGLSKGDKSHKTEAFIAWKFLVRYAEMYVGKANNPKVAPYFEEKALFENQQWDFFYLFEPDEKKEDPILLVPTRQLSALLRRINRQLKINLTIPGGGNEKKFYTRFGTLDTPVPRYLCRTGDSASHKSLLADAPQPEAEDDLTGLTQFQQDEFAELVRNVNESCLGSGKGKGKRRKAEKRFDDRKQWGRTTKRVQRYLGLREKANPITNYRVATGQEPAPHKDLALNVNAPAPFEQDGHVVLICCDVETYEKNPGLVTELGFAILDTKKLIDVAPGAGAQNWFGLIQGRHIRIKEYSYITNREFVHGCPDSFIFGESEFVPLVEVLGVVEEIMSPKSESGQPRSVVIVGHDVKQDIEYLNSLDFDVYEMANLLEIVDNQKLHQHRGKFYNGQSLCVILAGLEIEYRFLHNAGNDAVYTLQSLLHLGVLKRQESLARALEKQGLSGNASQGIAPDAEAGWSTGGEDTDGGHPTVTYLGKPKRHRGQSGDENPEDGDLADETGI</sequence>
<reference evidence="3" key="1">
    <citation type="submission" date="2017-09" db="EMBL/GenBank/DDBJ databases">
        <title>Polyketide synthases of a Diaporthe helianthi virulent isolate.</title>
        <authorList>
            <person name="Baroncelli R."/>
        </authorList>
    </citation>
    <scope>NUCLEOTIDE SEQUENCE [LARGE SCALE GENOMIC DNA]</scope>
    <source>
        <strain evidence="3">7/96</strain>
    </source>
</reference>
<feature type="compositionally biased region" description="Basic and acidic residues" evidence="1">
    <location>
        <begin position="40"/>
        <end position="51"/>
    </location>
</feature>
<evidence type="ECO:0000313" key="3">
    <source>
        <dbReference type="EMBL" id="POS80078.1"/>
    </source>
</evidence>
<organism evidence="3 4">
    <name type="scientific">Diaporthe helianthi</name>
    <dbReference type="NCBI Taxonomy" id="158607"/>
    <lineage>
        <taxon>Eukaryota</taxon>
        <taxon>Fungi</taxon>
        <taxon>Dikarya</taxon>
        <taxon>Ascomycota</taxon>
        <taxon>Pezizomycotina</taxon>
        <taxon>Sordariomycetes</taxon>
        <taxon>Sordariomycetidae</taxon>
        <taxon>Diaporthales</taxon>
        <taxon>Diaporthaceae</taxon>
        <taxon>Diaporthe</taxon>
    </lineage>
</organism>
<dbReference type="PANTHER" id="PTHR28083:SF1">
    <property type="entry name" value="GOOD FOR FULL DBP5 ACTIVITY PROTEIN 2"/>
    <property type="match status" value="1"/>
</dbReference>
<feature type="compositionally biased region" description="Polar residues" evidence="1">
    <location>
        <begin position="70"/>
        <end position="81"/>
    </location>
</feature>
<protein>
    <submittedName>
        <fullName evidence="3">QDE-2-interacting protein</fullName>
    </submittedName>
</protein>
<name>A0A2P5IC74_DIAHE</name>
<dbReference type="Pfam" id="PF21762">
    <property type="entry name" value="DEDDh_C"/>
    <property type="match status" value="1"/>
</dbReference>
<feature type="region of interest" description="Disordered" evidence="1">
    <location>
        <begin position="557"/>
        <end position="614"/>
    </location>
</feature>
<dbReference type="PANTHER" id="PTHR28083">
    <property type="entry name" value="GOOD FOR FULL DBP5 ACTIVITY PROTEIN 2"/>
    <property type="match status" value="1"/>
</dbReference>
<dbReference type="STRING" id="158607.A0A2P5IC74"/>
<dbReference type="InterPro" id="IPR048519">
    <property type="entry name" value="Gfd2/YDR514C-like_C"/>
</dbReference>
<dbReference type="InterPro" id="IPR012337">
    <property type="entry name" value="RNaseH-like_sf"/>
</dbReference>
<dbReference type="InParanoid" id="A0A2P5IC74"/>
<evidence type="ECO:0000256" key="1">
    <source>
        <dbReference type="SAM" id="MobiDB-lite"/>
    </source>
</evidence>
<keyword evidence="4" id="KW-1185">Reference proteome</keyword>
<feature type="region of interest" description="Disordered" evidence="1">
    <location>
        <begin position="1"/>
        <end position="87"/>
    </location>
</feature>